<protein>
    <recommendedName>
        <fullName evidence="2">Thioester domain-containing protein</fullName>
    </recommendedName>
</protein>
<dbReference type="EMBL" id="JYIT01000065">
    <property type="protein sequence ID" value="KJL26347.1"/>
    <property type="molecule type" value="Genomic_DNA"/>
</dbReference>
<keyword evidence="4" id="KW-1185">Reference proteome</keyword>
<dbReference type="NCBIfam" id="TIGR03934">
    <property type="entry name" value="TQXA_dom"/>
    <property type="match status" value="1"/>
</dbReference>
<dbReference type="OrthoDB" id="2676146at2"/>
<name>A0A0F0KZN0_9MICO</name>
<dbReference type="AlphaFoldDB" id="A0A0F0KZN0"/>
<organism evidence="3 4">
    <name type="scientific">Microbacterium azadirachtae</name>
    <dbReference type="NCBI Taxonomy" id="582680"/>
    <lineage>
        <taxon>Bacteria</taxon>
        <taxon>Bacillati</taxon>
        <taxon>Actinomycetota</taxon>
        <taxon>Actinomycetes</taxon>
        <taxon>Micrococcales</taxon>
        <taxon>Microbacteriaceae</taxon>
        <taxon>Microbacterium</taxon>
    </lineage>
</organism>
<dbReference type="InterPro" id="IPR006311">
    <property type="entry name" value="TAT_signal"/>
</dbReference>
<gene>
    <name evidence="3" type="ORF">RL72_01063</name>
</gene>
<feature type="domain" description="Thioester" evidence="2">
    <location>
        <begin position="189"/>
        <end position="306"/>
    </location>
</feature>
<dbReference type="InterPro" id="IPR013552">
    <property type="entry name" value="Thioester_dom"/>
</dbReference>
<dbReference type="Pfam" id="PF08341">
    <property type="entry name" value="TED"/>
    <property type="match status" value="1"/>
</dbReference>
<keyword evidence="1" id="KW-0732">Signal</keyword>
<evidence type="ECO:0000313" key="3">
    <source>
        <dbReference type="EMBL" id="KJL26347.1"/>
    </source>
</evidence>
<evidence type="ECO:0000259" key="2">
    <source>
        <dbReference type="Pfam" id="PF08341"/>
    </source>
</evidence>
<evidence type="ECO:0000256" key="1">
    <source>
        <dbReference type="SAM" id="SignalP"/>
    </source>
</evidence>
<dbReference type="PROSITE" id="PS51318">
    <property type="entry name" value="TAT"/>
    <property type="match status" value="1"/>
</dbReference>
<reference evidence="3 4" key="1">
    <citation type="submission" date="2015-02" db="EMBL/GenBank/DDBJ databases">
        <title>Draft genome sequences of ten Microbacterium spp. with emphasis on heavy metal contaminated environments.</title>
        <authorList>
            <person name="Corretto E."/>
        </authorList>
    </citation>
    <scope>NUCLEOTIDE SEQUENCE [LARGE SCALE GENOMIC DNA]</scope>
    <source>
        <strain evidence="3 4">DSM 23848</strain>
    </source>
</reference>
<dbReference type="Proteomes" id="UP000033448">
    <property type="component" value="Unassembled WGS sequence"/>
</dbReference>
<evidence type="ECO:0000313" key="4">
    <source>
        <dbReference type="Proteomes" id="UP000033448"/>
    </source>
</evidence>
<accession>A0A0F0KZN0</accession>
<dbReference type="PATRIC" id="fig|582680.7.peg.1101"/>
<dbReference type="RefSeq" id="WP_045249788.1">
    <property type="nucleotide sequence ID" value="NZ_JYIT01000065.1"/>
</dbReference>
<dbReference type="Gene3D" id="1.10.150.480">
    <property type="match status" value="1"/>
</dbReference>
<comment type="caution">
    <text evidence="3">The sequence shown here is derived from an EMBL/GenBank/DDBJ whole genome shotgun (WGS) entry which is preliminary data.</text>
</comment>
<feature type="chain" id="PRO_5002444887" description="Thioester domain-containing protein" evidence="1">
    <location>
        <begin position="41"/>
        <end position="346"/>
    </location>
</feature>
<dbReference type="InterPro" id="IPR023849">
    <property type="entry name" value="TQXA_dom"/>
</dbReference>
<proteinExistence type="predicted"/>
<sequence length="346" mass="35383">MEQLDNEHGPKKALTRRTIVKGAAWSLPVIAAASAVPAYAASNGVVIAPGSQPAPTGVCTPVGSIAFTITNNGTPVANQAIIVTLPSAAPAGQSSFHWDDNTTAPKTFVSDANGVVDLTSHIITSSTPGTYTVLGQISPNGATSSIQVMVSGVWMGALQQGYGGTGIHGVYNSTPADPSNPGAPDYFSYCVEHNVSAKSNLAATAGGLGSFLGSNYLTGSSDIYSKVLWIIQNSYPGITLSAFSAAVAADAAAASRPFTAPLSANDAIEATQYAIWRYTDLTFDANWNFQTPNSAAAYWYLIGQINAGMRGTQSGSTGLITSEATTVCGTPTGGSHAQSQILVVPA</sequence>
<feature type="signal peptide" evidence="1">
    <location>
        <begin position="1"/>
        <end position="40"/>
    </location>
</feature>